<keyword evidence="3" id="KW-1185">Reference proteome</keyword>
<evidence type="ECO:0000313" key="3">
    <source>
        <dbReference type="Proteomes" id="UP000249254"/>
    </source>
</evidence>
<gene>
    <name evidence="2" type="ORF">DJ017_04325</name>
</gene>
<proteinExistence type="predicted"/>
<name>A0A328ALS3_9CAUL</name>
<sequence length="82" mass="8900">MGMAEHDLRAAAEAANRLISRIEEIVADHLQPGRDADEARGFYEIVKVLEDSHDVAVLREALGDSPTRFGEPTPYAAGDHTG</sequence>
<comment type="caution">
    <text evidence="2">The sequence shown here is derived from an EMBL/GenBank/DDBJ whole genome shotgun (WGS) entry which is preliminary data.</text>
</comment>
<dbReference type="EMBL" id="QFYQ01000001">
    <property type="protein sequence ID" value="RAK53808.1"/>
    <property type="molecule type" value="Genomic_DNA"/>
</dbReference>
<dbReference type="AlphaFoldDB" id="A0A328ALS3"/>
<feature type="region of interest" description="Disordered" evidence="1">
    <location>
        <begin position="63"/>
        <end position="82"/>
    </location>
</feature>
<evidence type="ECO:0000313" key="2">
    <source>
        <dbReference type="EMBL" id="RAK53808.1"/>
    </source>
</evidence>
<dbReference type="Proteomes" id="UP000249254">
    <property type="component" value="Unassembled WGS sequence"/>
</dbReference>
<protein>
    <submittedName>
        <fullName evidence="2">Uncharacterized protein</fullName>
    </submittedName>
</protein>
<accession>A0A328ALS3</accession>
<organism evidence="2 3">
    <name type="scientific">Phenylobacterium soli</name>
    <dbReference type="NCBI Taxonomy" id="2170551"/>
    <lineage>
        <taxon>Bacteria</taxon>
        <taxon>Pseudomonadati</taxon>
        <taxon>Pseudomonadota</taxon>
        <taxon>Alphaproteobacteria</taxon>
        <taxon>Caulobacterales</taxon>
        <taxon>Caulobacteraceae</taxon>
        <taxon>Phenylobacterium</taxon>
    </lineage>
</organism>
<reference evidence="3" key="1">
    <citation type="submission" date="2018-05" db="EMBL/GenBank/DDBJ databases">
        <authorList>
            <person name="Li X."/>
        </authorList>
    </citation>
    <scope>NUCLEOTIDE SEQUENCE [LARGE SCALE GENOMIC DNA]</scope>
    <source>
        <strain evidence="3">LX32</strain>
    </source>
</reference>
<evidence type="ECO:0000256" key="1">
    <source>
        <dbReference type="SAM" id="MobiDB-lite"/>
    </source>
</evidence>